<name>A0A928Y6R0_UNCKA</name>
<reference evidence="2" key="1">
    <citation type="submission" date="2020-05" db="EMBL/GenBank/DDBJ databases">
        <title>High-Quality Genomes of Partial-Nitritation/Anammox System by Hierarchical Clustering Based Hybrid Assembly.</title>
        <authorList>
            <person name="Liu L."/>
            <person name="Wang Y."/>
            <person name="Che Y."/>
            <person name="Chen Y."/>
            <person name="Xia Y."/>
            <person name="Luo R."/>
            <person name="Cheng S.H."/>
            <person name="Zheng C."/>
            <person name="Zhang T."/>
        </authorList>
    </citation>
    <scope>NUCLEOTIDE SEQUENCE</scope>
    <source>
        <strain evidence="2">H1_PAT1</strain>
    </source>
</reference>
<feature type="compositionally biased region" description="Basic and acidic residues" evidence="1">
    <location>
        <begin position="12"/>
        <end position="31"/>
    </location>
</feature>
<dbReference type="AlphaFoldDB" id="A0A928Y6R0"/>
<comment type="caution">
    <text evidence="2">The sequence shown here is derived from an EMBL/GenBank/DDBJ whole genome shotgun (WGS) entry which is preliminary data.</text>
</comment>
<accession>A0A928Y6R0</accession>
<organism evidence="2 3">
    <name type="scientific">candidate division WWE3 bacterium</name>
    <dbReference type="NCBI Taxonomy" id="2053526"/>
    <lineage>
        <taxon>Bacteria</taxon>
        <taxon>Katanobacteria</taxon>
    </lineage>
</organism>
<proteinExistence type="predicted"/>
<evidence type="ECO:0000313" key="3">
    <source>
        <dbReference type="Proteomes" id="UP000710385"/>
    </source>
</evidence>
<dbReference type="Proteomes" id="UP000710385">
    <property type="component" value="Unassembled WGS sequence"/>
</dbReference>
<gene>
    <name evidence="2" type="ORF">HS096_02825</name>
</gene>
<protein>
    <submittedName>
        <fullName evidence="2">Uncharacterized protein</fullName>
    </submittedName>
</protein>
<evidence type="ECO:0000256" key="1">
    <source>
        <dbReference type="SAM" id="MobiDB-lite"/>
    </source>
</evidence>
<feature type="region of interest" description="Disordered" evidence="1">
    <location>
        <begin position="1"/>
        <end position="31"/>
    </location>
</feature>
<evidence type="ECO:0000313" key="2">
    <source>
        <dbReference type="EMBL" id="MBE7525296.1"/>
    </source>
</evidence>
<dbReference type="EMBL" id="JABTTY010000001">
    <property type="protein sequence ID" value="MBE7525296.1"/>
    <property type="molecule type" value="Genomic_DNA"/>
</dbReference>
<sequence>MAGYEQVPESSALEKRPSKPKESAREREELQERIEGLRNSFLDDLLRLEAIRNARRRLKPSDIETLDLLVATRPPLLDPQAMQDMRDQLTVEEETRDMAASAISFIELLNDEERRLRKHAGASGETLKREAAVREQHVNVLKQEWGIQ</sequence>